<name>A0AAJ4WB16_9GAMM</name>
<feature type="signal peptide" evidence="1">
    <location>
        <begin position="1"/>
        <end position="21"/>
    </location>
</feature>
<keyword evidence="1" id="KW-0732">Signal</keyword>
<dbReference type="RefSeq" id="WP_074822789.1">
    <property type="nucleotide sequence ID" value="NZ_FOLW01000005.1"/>
</dbReference>
<feature type="chain" id="PRO_5042524118" description="Lipoprotein" evidence="1">
    <location>
        <begin position="22"/>
        <end position="124"/>
    </location>
</feature>
<dbReference type="AlphaFoldDB" id="A0AAJ4WB16"/>
<dbReference type="PROSITE" id="PS51257">
    <property type="entry name" value="PROKAR_LIPOPROTEIN"/>
    <property type="match status" value="1"/>
</dbReference>
<evidence type="ECO:0008006" key="4">
    <source>
        <dbReference type="Google" id="ProtNLM"/>
    </source>
</evidence>
<sequence length="124" mass="13860">MKRTLMLATLGVAIVSASGCANLQKKKVPQAAAVSEQSAYSQRFQGCMTRLEALKKLDWNSYNENKMVMDADMQSATKYLSMRATLSPDMVNVMDSVYQAKLARSCQLIDNQIFTLLLQQADRK</sequence>
<dbReference type="EMBL" id="FOLW01000005">
    <property type="protein sequence ID" value="SFC91710.1"/>
    <property type="molecule type" value="Genomic_DNA"/>
</dbReference>
<evidence type="ECO:0000256" key="1">
    <source>
        <dbReference type="SAM" id="SignalP"/>
    </source>
</evidence>
<proteinExistence type="predicted"/>
<organism evidence="2 3">
    <name type="scientific">Pragia fontium DSM 5563 = ATCC 49100</name>
    <dbReference type="NCBI Taxonomy" id="1122977"/>
    <lineage>
        <taxon>Bacteria</taxon>
        <taxon>Pseudomonadati</taxon>
        <taxon>Pseudomonadota</taxon>
        <taxon>Gammaproteobacteria</taxon>
        <taxon>Enterobacterales</taxon>
        <taxon>Budviciaceae</taxon>
        <taxon>Pragia</taxon>
    </lineage>
</organism>
<comment type="caution">
    <text evidence="2">The sequence shown here is derived from an EMBL/GenBank/DDBJ whole genome shotgun (WGS) entry which is preliminary data.</text>
</comment>
<gene>
    <name evidence="2" type="ORF">SAMN02745723_105211</name>
</gene>
<accession>A0AAJ4WB16</accession>
<protein>
    <recommendedName>
        <fullName evidence="4">Lipoprotein</fullName>
    </recommendedName>
</protein>
<evidence type="ECO:0000313" key="3">
    <source>
        <dbReference type="Proteomes" id="UP000226420"/>
    </source>
</evidence>
<dbReference type="Proteomes" id="UP000226420">
    <property type="component" value="Unassembled WGS sequence"/>
</dbReference>
<reference evidence="2 3" key="1">
    <citation type="submission" date="2016-10" db="EMBL/GenBank/DDBJ databases">
        <authorList>
            <person name="Varghese N."/>
            <person name="Submissions S."/>
        </authorList>
    </citation>
    <scope>NUCLEOTIDE SEQUENCE [LARGE SCALE GENOMIC DNA]</scope>
    <source>
        <strain evidence="2 3">DSM 5563</strain>
    </source>
</reference>
<evidence type="ECO:0000313" key="2">
    <source>
        <dbReference type="EMBL" id="SFC91710.1"/>
    </source>
</evidence>